<evidence type="ECO:0000313" key="1">
    <source>
        <dbReference type="EMBL" id="RUP42876.1"/>
    </source>
</evidence>
<dbReference type="Proteomes" id="UP000268093">
    <property type="component" value="Unassembled WGS sequence"/>
</dbReference>
<sequence>MCVLHFAQVWFTAYQALHFSRSLRGPGRADPRGSGIGTTVIQLARLAKLLFNSTCSFLLNAKLECRSY</sequence>
<organism evidence="1 2">
    <name type="scientific">Jimgerdemannia flammicorona</name>
    <dbReference type="NCBI Taxonomy" id="994334"/>
    <lineage>
        <taxon>Eukaryota</taxon>
        <taxon>Fungi</taxon>
        <taxon>Fungi incertae sedis</taxon>
        <taxon>Mucoromycota</taxon>
        <taxon>Mucoromycotina</taxon>
        <taxon>Endogonomycetes</taxon>
        <taxon>Endogonales</taxon>
        <taxon>Endogonaceae</taxon>
        <taxon>Jimgerdemannia</taxon>
    </lineage>
</organism>
<accession>A0A433CW65</accession>
<comment type="caution">
    <text evidence="1">The sequence shown here is derived from an EMBL/GenBank/DDBJ whole genome shotgun (WGS) entry which is preliminary data.</text>
</comment>
<keyword evidence="2" id="KW-1185">Reference proteome</keyword>
<gene>
    <name evidence="1" type="ORF">BC936DRAFT_137955</name>
</gene>
<dbReference type="AlphaFoldDB" id="A0A433CW65"/>
<name>A0A433CW65_9FUNG</name>
<proteinExistence type="predicted"/>
<reference evidence="1 2" key="1">
    <citation type="journal article" date="2018" name="New Phytol.">
        <title>Phylogenomics of Endogonaceae and evolution of mycorrhizas within Mucoromycota.</title>
        <authorList>
            <person name="Chang Y."/>
            <person name="Desiro A."/>
            <person name="Na H."/>
            <person name="Sandor L."/>
            <person name="Lipzen A."/>
            <person name="Clum A."/>
            <person name="Barry K."/>
            <person name="Grigoriev I.V."/>
            <person name="Martin F.M."/>
            <person name="Stajich J.E."/>
            <person name="Smith M.E."/>
            <person name="Bonito G."/>
            <person name="Spatafora J.W."/>
        </authorList>
    </citation>
    <scope>NUCLEOTIDE SEQUENCE [LARGE SCALE GENOMIC DNA]</scope>
    <source>
        <strain evidence="1 2">GMNB39</strain>
    </source>
</reference>
<dbReference type="EMBL" id="RBNI01012212">
    <property type="protein sequence ID" value="RUP42876.1"/>
    <property type="molecule type" value="Genomic_DNA"/>
</dbReference>
<evidence type="ECO:0000313" key="2">
    <source>
        <dbReference type="Proteomes" id="UP000268093"/>
    </source>
</evidence>
<protein>
    <submittedName>
        <fullName evidence="1">Uncharacterized protein</fullName>
    </submittedName>
</protein>